<evidence type="ECO:0000256" key="1">
    <source>
        <dbReference type="SAM" id="MobiDB-lite"/>
    </source>
</evidence>
<feature type="region of interest" description="Disordered" evidence="1">
    <location>
        <begin position="61"/>
        <end position="109"/>
    </location>
</feature>
<dbReference type="AlphaFoldDB" id="A0A0F7STC6"/>
<feature type="compositionally biased region" description="Basic and acidic residues" evidence="1">
    <location>
        <begin position="512"/>
        <end position="533"/>
    </location>
</feature>
<feature type="compositionally biased region" description="Polar residues" evidence="1">
    <location>
        <begin position="69"/>
        <end position="80"/>
    </location>
</feature>
<proteinExistence type="predicted"/>
<organism evidence="2">
    <name type="scientific">Phaffia rhodozyma</name>
    <name type="common">Yeast</name>
    <name type="synonym">Xanthophyllomyces dendrorhous</name>
    <dbReference type="NCBI Taxonomy" id="264483"/>
    <lineage>
        <taxon>Eukaryota</taxon>
        <taxon>Fungi</taxon>
        <taxon>Dikarya</taxon>
        <taxon>Basidiomycota</taxon>
        <taxon>Agaricomycotina</taxon>
        <taxon>Tremellomycetes</taxon>
        <taxon>Cystofilobasidiales</taxon>
        <taxon>Mrakiaceae</taxon>
        <taxon>Phaffia</taxon>
    </lineage>
</organism>
<feature type="region of interest" description="Disordered" evidence="1">
    <location>
        <begin position="491"/>
        <end position="544"/>
    </location>
</feature>
<dbReference type="EMBL" id="LN483332">
    <property type="protein sequence ID" value="CED85442.1"/>
    <property type="molecule type" value="Genomic_DNA"/>
</dbReference>
<feature type="compositionally biased region" description="Basic and acidic residues" evidence="1">
    <location>
        <begin position="491"/>
        <end position="503"/>
    </location>
</feature>
<sequence>MPMSVRSRSLQLVARRLDPSSICPLDLPFRRHRTSSASRPELSPEERLSRLQASAANFLRANHKKPAKSRSTVVKSTGDASDSHRITPRTPASISSEPALPPLPSRPSRAFTPDEVIRLSAKYVKLRNMTNYEKLEKAFLKQRAYEDSKKKKSPSRKDVNVMSEKNDWRFWQGKRGVPIISTIPQPPVTNISEGGAAETTSEPLDLASDFDFEHASTRMFRSLRRTNPRLPPSERKSPPLLRVRFTTTFNEEGSTSSYKAPPLEITPVNQPLIPKSYFPSPSVYNNKPLFLMRLIYPKPFDLSRPSAVPKNIRMEDGSSESIAMNLRRTVETSARYLKEVEDLLALPQNNDPEIRTLVMREIEKRKTKLDYRRGIELKKVPSKTWPEGTKCLSLGLFIPVGKKMVHALASVRNKVKRKLRNALAIALVQEWESSTEEVREQLRFNGWSAIIQPTSHVKLARMEDLVTYMRAALKRAGRNYYTRGWEDREAKSADMDEPFEKKTAKASQRALDYSREGNPKAAWSDERRSKDKNTNMSKRTRQKS</sequence>
<protein>
    <submittedName>
        <fullName evidence="2">Uncharacterized protein</fullName>
    </submittedName>
</protein>
<name>A0A0F7STC6_PHARH</name>
<accession>A0A0F7STC6</accession>
<reference evidence="2" key="1">
    <citation type="submission" date="2014-08" db="EMBL/GenBank/DDBJ databases">
        <authorList>
            <person name="Sharma Rahul"/>
            <person name="Thines Marco"/>
        </authorList>
    </citation>
    <scope>NUCLEOTIDE SEQUENCE</scope>
</reference>
<evidence type="ECO:0000313" key="2">
    <source>
        <dbReference type="EMBL" id="CED85442.1"/>
    </source>
</evidence>